<sequence length="321" mass="38413">MNNPLVSIIIPTLNRAHLIGETLDSVLAQTYKNWECIIVDDGSTDNSMNIISNYVDADSRLKFYNRPIDRIRGANSCRNYGFQLSKGELIQWFDSDDLMLPDYISEKVICFSEDLNMVMCSGFYWYPITGEKIPYDLVVKNYLFNDYVRWESKVLTPSVLFKRKYLSGKKIFNTKMTRGQEFELFSRLFFNLNEKDYYIINKSLFLYRQHSNSISLQDNVYIKPNKESMVFIALKNLERSIEIKDVELIKYQVYRIVNYYIQSVENNHYKNIFYVFFKFSALLLKIKFLFFAEFAFWGSLFFIIRKRSYKIEKRIRNYKIQ</sequence>
<gene>
    <name evidence="3" type="ORF">ABS764_13985</name>
</gene>
<dbReference type="Pfam" id="PF00535">
    <property type="entry name" value="Glycos_transf_2"/>
    <property type="match status" value="1"/>
</dbReference>
<keyword evidence="3" id="KW-0328">Glycosyltransferase</keyword>
<organism evidence="3 4">
    <name type="scientific">Flavobacterium plantiphilum</name>
    <dbReference type="NCBI Taxonomy" id="3163297"/>
    <lineage>
        <taxon>Bacteria</taxon>
        <taxon>Pseudomonadati</taxon>
        <taxon>Bacteroidota</taxon>
        <taxon>Flavobacteriia</taxon>
        <taxon>Flavobacteriales</taxon>
        <taxon>Flavobacteriaceae</taxon>
        <taxon>Flavobacterium</taxon>
    </lineage>
</organism>
<dbReference type="PANTHER" id="PTHR22916:SF3">
    <property type="entry name" value="UDP-GLCNAC:BETAGAL BETA-1,3-N-ACETYLGLUCOSAMINYLTRANSFERASE-LIKE PROTEIN 1"/>
    <property type="match status" value="1"/>
</dbReference>
<dbReference type="InterPro" id="IPR001173">
    <property type="entry name" value="Glyco_trans_2-like"/>
</dbReference>
<name>A0ABW8XWK8_9FLAO</name>
<evidence type="ECO:0000313" key="3">
    <source>
        <dbReference type="EMBL" id="MFL9831957.1"/>
    </source>
</evidence>
<keyword evidence="1" id="KW-0472">Membrane</keyword>
<proteinExistence type="predicted"/>
<keyword evidence="4" id="KW-1185">Reference proteome</keyword>
<dbReference type="PANTHER" id="PTHR22916">
    <property type="entry name" value="GLYCOSYLTRANSFERASE"/>
    <property type="match status" value="1"/>
</dbReference>
<keyword evidence="1" id="KW-0812">Transmembrane</keyword>
<reference evidence="3 4" key="1">
    <citation type="submission" date="2024-06" db="EMBL/GenBank/DDBJ databases">
        <authorList>
            <person name="Kaempfer P."/>
            <person name="Viver T."/>
        </authorList>
    </citation>
    <scope>NUCLEOTIDE SEQUENCE [LARGE SCALE GENOMIC DNA]</scope>
    <source>
        <strain evidence="3 4">ST-87</strain>
    </source>
</reference>
<evidence type="ECO:0000256" key="1">
    <source>
        <dbReference type="SAM" id="Phobius"/>
    </source>
</evidence>
<dbReference type="EMBL" id="JBELQA010000008">
    <property type="protein sequence ID" value="MFL9831957.1"/>
    <property type="molecule type" value="Genomic_DNA"/>
</dbReference>
<dbReference type="RefSeq" id="WP_408082405.1">
    <property type="nucleotide sequence ID" value="NZ_JBELQA010000008.1"/>
</dbReference>
<evidence type="ECO:0000313" key="4">
    <source>
        <dbReference type="Proteomes" id="UP001629260"/>
    </source>
</evidence>
<dbReference type="SUPFAM" id="SSF53448">
    <property type="entry name" value="Nucleotide-diphospho-sugar transferases"/>
    <property type="match status" value="1"/>
</dbReference>
<dbReference type="Gene3D" id="3.90.550.10">
    <property type="entry name" value="Spore Coat Polysaccharide Biosynthesis Protein SpsA, Chain A"/>
    <property type="match status" value="1"/>
</dbReference>
<keyword evidence="1" id="KW-1133">Transmembrane helix</keyword>
<dbReference type="InterPro" id="IPR029044">
    <property type="entry name" value="Nucleotide-diphossugar_trans"/>
</dbReference>
<keyword evidence="3" id="KW-0808">Transferase</keyword>
<protein>
    <submittedName>
        <fullName evidence="3">Glycosyltransferase family 2 protein</fullName>
        <ecNumber evidence="3">2.4.-.-</ecNumber>
    </submittedName>
</protein>
<dbReference type="GO" id="GO:0016757">
    <property type="term" value="F:glycosyltransferase activity"/>
    <property type="evidence" value="ECO:0007669"/>
    <property type="project" value="UniProtKB-KW"/>
</dbReference>
<dbReference type="Proteomes" id="UP001629260">
    <property type="component" value="Unassembled WGS sequence"/>
</dbReference>
<accession>A0ABW8XWK8</accession>
<dbReference type="EC" id="2.4.-.-" evidence="3"/>
<dbReference type="CDD" id="cd00761">
    <property type="entry name" value="Glyco_tranf_GTA_type"/>
    <property type="match status" value="1"/>
</dbReference>
<comment type="caution">
    <text evidence="3">The sequence shown here is derived from an EMBL/GenBank/DDBJ whole genome shotgun (WGS) entry which is preliminary data.</text>
</comment>
<feature type="transmembrane region" description="Helical" evidence="1">
    <location>
        <begin position="282"/>
        <end position="304"/>
    </location>
</feature>
<evidence type="ECO:0000259" key="2">
    <source>
        <dbReference type="Pfam" id="PF00535"/>
    </source>
</evidence>
<feature type="domain" description="Glycosyltransferase 2-like" evidence="2">
    <location>
        <begin position="7"/>
        <end position="137"/>
    </location>
</feature>